<dbReference type="Pfam" id="PF00858">
    <property type="entry name" value="ASC"/>
    <property type="match status" value="1"/>
</dbReference>
<evidence type="ECO:0000256" key="11">
    <source>
        <dbReference type="ARBA" id="ARBA00023201"/>
    </source>
</evidence>
<comment type="similarity">
    <text evidence="2 13">Belongs to the amiloride-sensitive sodium channel (TC 1.A.6) family.</text>
</comment>
<keyword evidence="9 15" id="KW-0472">Membrane</keyword>
<accession>A0A183CS08</accession>
<keyword evidence="11 13" id="KW-0739">Sodium transport</keyword>
<keyword evidence="6 15" id="KW-1133">Transmembrane helix</keyword>
<dbReference type="Proteomes" id="UP000050741">
    <property type="component" value="Unassembled WGS sequence"/>
</dbReference>
<evidence type="ECO:0000256" key="14">
    <source>
        <dbReference type="SAM" id="MobiDB-lite"/>
    </source>
</evidence>
<keyword evidence="7" id="KW-0915">Sodium</keyword>
<dbReference type="GO" id="GO:0016020">
    <property type="term" value="C:membrane"/>
    <property type="evidence" value="ECO:0007669"/>
    <property type="project" value="UniProtKB-SubCell"/>
</dbReference>
<keyword evidence="16" id="KW-1185">Reference proteome</keyword>
<evidence type="ECO:0000256" key="5">
    <source>
        <dbReference type="ARBA" id="ARBA00022692"/>
    </source>
</evidence>
<protein>
    <submittedName>
        <fullName evidence="17">ADP,ATP carrier protein</fullName>
    </submittedName>
</protein>
<keyword evidence="12 13" id="KW-0407">Ion channel</keyword>
<keyword evidence="4 13" id="KW-0894">Sodium channel</keyword>
<feature type="transmembrane region" description="Helical" evidence="15">
    <location>
        <begin position="35"/>
        <end position="55"/>
    </location>
</feature>
<evidence type="ECO:0000256" key="7">
    <source>
        <dbReference type="ARBA" id="ARBA00023053"/>
    </source>
</evidence>
<evidence type="ECO:0000256" key="6">
    <source>
        <dbReference type="ARBA" id="ARBA00022989"/>
    </source>
</evidence>
<evidence type="ECO:0000313" key="17">
    <source>
        <dbReference type="WBParaSite" id="GPLIN_001566600"/>
    </source>
</evidence>
<reference evidence="17" key="2">
    <citation type="submission" date="2016-06" db="UniProtKB">
        <authorList>
            <consortium name="WormBaseParasite"/>
        </authorList>
    </citation>
    <scope>IDENTIFICATION</scope>
</reference>
<evidence type="ECO:0000256" key="9">
    <source>
        <dbReference type="ARBA" id="ARBA00023136"/>
    </source>
</evidence>
<dbReference type="GO" id="GO:0005272">
    <property type="term" value="F:sodium channel activity"/>
    <property type="evidence" value="ECO:0007669"/>
    <property type="project" value="UniProtKB-KW"/>
</dbReference>
<evidence type="ECO:0000256" key="4">
    <source>
        <dbReference type="ARBA" id="ARBA00022461"/>
    </source>
</evidence>
<evidence type="ECO:0000256" key="12">
    <source>
        <dbReference type="ARBA" id="ARBA00023303"/>
    </source>
</evidence>
<evidence type="ECO:0000256" key="2">
    <source>
        <dbReference type="ARBA" id="ARBA00007193"/>
    </source>
</evidence>
<organism evidence="16 17">
    <name type="scientific">Globodera pallida</name>
    <name type="common">Potato cyst nematode worm</name>
    <name type="synonym">Heterodera pallida</name>
    <dbReference type="NCBI Taxonomy" id="36090"/>
    <lineage>
        <taxon>Eukaryota</taxon>
        <taxon>Metazoa</taxon>
        <taxon>Ecdysozoa</taxon>
        <taxon>Nematoda</taxon>
        <taxon>Chromadorea</taxon>
        <taxon>Rhabditida</taxon>
        <taxon>Tylenchina</taxon>
        <taxon>Tylenchomorpha</taxon>
        <taxon>Tylenchoidea</taxon>
        <taxon>Heteroderidae</taxon>
        <taxon>Heteroderinae</taxon>
        <taxon>Globodera</taxon>
    </lineage>
</organism>
<keyword evidence="5 13" id="KW-0812">Transmembrane</keyword>
<dbReference type="WBParaSite" id="GPLIN_001566600">
    <property type="protein sequence ID" value="GPLIN_001566600"/>
    <property type="gene ID" value="GPLIN_001566600"/>
</dbReference>
<feature type="region of interest" description="Disordered" evidence="14">
    <location>
        <begin position="65"/>
        <end position="104"/>
    </location>
</feature>
<evidence type="ECO:0000256" key="10">
    <source>
        <dbReference type="ARBA" id="ARBA00023180"/>
    </source>
</evidence>
<evidence type="ECO:0000256" key="15">
    <source>
        <dbReference type="SAM" id="Phobius"/>
    </source>
</evidence>
<name>A0A183CS08_GLOPA</name>
<proteinExistence type="inferred from homology"/>
<keyword evidence="8 13" id="KW-0406">Ion transport</keyword>
<dbReference type="InterPro" id="IPR001873">
    <property type="entry name" value="ENaC"/>
</dbReference>
<evidence type="ECO:0000313" key="16">
    <source>
        <dbReference type="Proteomes" id="UP000050741"/>
    </source>
</evidence>
<evidence type="ECO:0000256" key="8">
    <source>
        <dbReference type="ARBA" id="ARBA00023065"/>
    </source>
</evidence>
<dbReference type="AlphaFoldDB" id="A0A183CS08"/>
<sequence length="104" mass="11638">STEVKLFWGSFEYLRLIQKQKWSLSKFVSNLGGSLGVWLGLSVVSIVQFISFLMLQFHNKMVQKESASGDEGEERHYGGRQPNIMPSGDSLSNQISMRPLKGSA</sequence>
<evidence type="ECO:0000256" key="1">
    <source>
        <dbReference type="ARBA" id="ARBA00004141"/>
    </source>
</evidence>
<comment type="subcellular location">
    <subcellularLocation>
        <location evidence="1">Membrane</location>
        <topology evidence="1">Multi-pass membrane protein</topology>
    </subcellularLocation>
</comment>
<keyword evidence="3 13" id="KW-0813">Transport</keyword>
<evidence type="ECO:0000256" key="13">
    <source>
        <dbReference type="RuleBase" id="RU000679"/>
    </source>
</evidence>
<reference evidence="16" key="1">
    <citation type="submission" date="2014-05" db="EMBL/GenBank/DDBJ databases">
        <title>The genome and life-stage specific transcriptomes of Globodera pallida elucidate key aspects of plant parasitism by a cyst nematode.</title>
        <authorList>
            <person name="Cotton J.A."/>
            <person name="Lilley C.J."/>
            <person name="Jones L.M."/>
            <person name="Kikuchi T."/>
            <person name="Reid A.J."/>
            <person name="Thorpe P."/>
            <person name="Tsai I.J."/>
            <person name="Beasley H."/>
            <person name="Blok V."/>
            <person name="Cock P.J.A."/>
            <person name="Van den Akker S.E."/>
            <person name="Holroyd N."/>
            <person name="Hunt M."/>
            <person name="Mantelin S."/>
            <person name="Naghra H."/>
            <person name="Pain A."/>
            <person name="Palomares-Rius J.E."/>
            <person name="Zarowiecki M."/>
            <person name="Berriman M."/>
            <person name="Jones J.T."/>
            <person name="Urwin P.E."/>
        </authorList>
    </citation>
    <scope>NUCLEOTIDE SEQUENCE [LARGE SCALE GENOMIC DNA]</scope>
    <source>
        <strain evidence="16">Lindley</strain>
    </source>
</reference>
<evidence type="ECO:0000256" key="3">
    <source>
        <dbReference type="ARBA" id="ARBA00022448"/>
    </source>
</evidence>
<keyword evidence="10" id="KW-0325">Glycoprotein</keyword>
<dbReference type="Gene3D" id="1.10.287.770">
    <property type="entry name" value="YojJ-like"/>
    <property type="match status" value="1"/>
</dbReference>